<accession>D6WHC8</accession>
<evidence type="ECO:0000313" key="1">
    <source>
        <dbReference type="EMBL" id="EFA00107.1"/>
    </source>
</evidence>
<organism evidence="1 2">
    <name type="scientific">Tribolium castaneum</name>
    <name type="common">Red flour beetle</name>
    <dbReference type="NCBI Taxonomy" id="7070"/>
    <lineage>
        <taxon>Eukaryota</taxon>
        <taxon>Metazoa</taxon>
        <taxon>Ecdysozoa</taxon>
        <taxon>Arthropoda</taxon>
        <taxon>Hexapoda</taxon>
        <taxon>Insecta</taxon>
        <taxon>Pterygota</taxon>
        <taxon>Neoptera</taxon>
        <taxon>Endopterygota</taxon>
        <taxon>Coleoptera</taxon>
        <taxon>Polyphaga</taxon>
        <taxon>Cucujiformia</taxon>
        <taxon>Tenebrionidae</taxon>
        <taxon>Tenebrionidae incertae sedis</taxon>
        <taxon>Tribolium</taxon>
    </lineage>
</organism>
<sequence length="63" mass="6745">MSPGRQLLARAAITCLNTAQLETARIPSSETAAALCLPPDGRYNTTRCQVVCELPRNIQCAAN</sequence>
<keyword evidence="2" id="KW-1185">Reference proteome</keyword>
<dbReference type="AlphaFoldDB" id="D6WHC8"/>
<dbReference type="Proteomes" id="UP000007266">
    <property type="component" value="Linkage group 3"/>
</dbReference>
<dbReference type="HOGENOM" id="CLU_2888654_0_0_1"/>
<dbReference type="InParanoid" id="D6WHC8"/>
<reference evidence="1 2" key="1">
    <citation type="journal article" date="2008" name="Nature">
        <title>The genome of the model beetle and pest Tribolium castaneum.</title>
        <authorList>
            <consortium name="Tribolium Genome Sequencing Consortium"/>
            <person name="Richards S."/>
            <person name="Gibbs R.A."/>
            <person name="Weinstock G.M."/>
            <person name="Brown S.J."/>
            <person name="Denell R."/>
            <person name="Beeman R.W."/>
            <person name="Gibbs R."/>
            <person name="Beeman R.W."/>
            <person name="Brown S.J."/>
            <person name="Bucher G."/>
            <person name="Friedrich M."/>
            <person name="Grimmelikhuijzen C.J."/>
            <person name="Klingler M."/>
            <person name="Lorenzen M."/>
            <person name="Richards S."/>
            <person name="Roth S."/>
            <person name="Schroder R."/>
            <person name="Tautz D."/>
            <person name="Zdobnov E.M."/>
            <person name="Muzny D."/>
            <person name="Gibbs R.A."/>
            <person name="Weinstock G.M."/>
            <person name="Attaway T."/>
            <person name="Bell S."/>
            <person name="Buhay C.J."/>
            <person name="Chandrabose M.N."/>
            <person name="Chavez D."/>
            <person name="Clerk-Blankenburg K.P."/>
            <person name="Cree A."/>
            <person name="Dao M."/>
            <person name="Davis C."/>
            <person name="Chacko J."/>
            <person name="Dinh H."/>
            <person name="Dugan-Rocha S."/>
            <person name="Fowler G."/>
            <person name="Garner T.T."/>
            <person name="Garnes J."/>
            <person name="Gnirke A."/>
            <person name="Hawes A."/>
            <person name="Hernandez J."/>
            <person name="Hines S."/>
            <person name="Holder M."/>
            <person name="Hume J."/>
            <person name="Jhangiani S.N."/>
            <person name="Joshi V."/>
            <person name="Khan Z.M."/>
            <person name="Jackson L."/>
            <person name="Kovar C."/>
            <person name="Kowis A."/>
            <person name="Lee S."/>
            <person name="Lewis L.R."/>
            <person name="Margolis J."/>
            <person name="Morgan M."/>
            <person name="Nazareth L.V."/>
            <person name="Nguyen N."/>
            <person name="Okwuonu G."/>
            <person name="Parker D."/>
            <person name="Richards S."/>
            <person name="Ruiz S.J."/>
            <person name="Santibanez J."/>
            <person name="Savard J."/>
            <person name="Scherer S.E."/>
            <person name="Schneider B."/>
            <person name="Sodergren E."/>
            <person name="Tautz D."/>
            <person name="Vattahil S."/>
            <person name="Villasana D."/>
            <person name="White C.S."/>
            <person name="Wright R."/>
            <person name="Park Y."/>
            <person name="Beeman R.W."/>
            <person name="Lord J."/>
            <person name="Oppert B."/>
            <person name="Lorenzen M."/>
            <person name="Brown S."/>
            <person name="Wang L."/>
            <person name="Savard J."/>
            <person name="Tautz D."/>
            <person name="Richards S."/>
            <person name="Weinstock G."/>
            <person name="Gibbs R.A."/>
            <person name="Liu Y."/>
            <person name="Worley K."/>
            <person name="Weinstock G."/>
            <person name="Elsik C.G."/>
            <person name="Reese J.T."/>
            <person name="Elhaik E."/>
            <person name="Landan G."/>
            <person name="Graur D."/>
            <person name="Arensburger P."/>
            <person name="Atkinson P."/>
            <person name="Beeman R.W."/>
            <person name="Beidler J."/>
            <person name="Brown S.J."/>
            <person name="Demuth J.P."/>
            <person name="Drury D.W."/>
            <person name="Du Y.Z."/>
            <person name="Fujiwara H."/>
            <person name="Lorenzen M."/>
            <person name="Maselli V."/>
            <person name="Osanai M."/>
            <person name="Park Y."/>
            <person name="Robertson H.M."/>
            <person name="Tu Z."/>
            <person name="Wang J.J."/>
            <person name="Wang S."/>
            <person name="Richards S."/>
            <person name="Song H."/>
            <person name="Zhang L."/>
            <person name="Sodergren E."/>
            <person name="Werner D."/>
            <person name="Stanke M."/>
            <person name="Morgenstern B."/>
            <person name="Solovyev V."/>
            <person name="Kosarev P."/>
            <person name="Brown G."/>
            <person name="Chen H.C."/>
            <person name="Ermolaeva O."/>
            <person name="Hlavina W."/>
            <person name="Kapustin Y."/>
            <person name="Kiryutin B."/>
            <person name="Kitts P."/>
            <person name="Maglott D."/>
            <person name="Pruitt K."/>
            <person name="Sapojnikov V."/>
            <person name="Souvorov A."/>
            <person name="Mackey A.J."/>
            <person name="Waterhouse R.M."/>
            <person name="Wyder S."/>
            <person name="Zdobnov E.M."/>
            <person name="Zdobnov E.M."/>
            <person name="Wyder S."/>
            <person name="Kriventseva E.V."/>
            <person name="Kadowaki T."/>
            <person name="Bork P."/>
            <person name="Aranda M."/>
            <person name="Bao R."/>
            <person name="Beermann A."/>
            <person name="Berns N."/>
            <person name="Bolognesi R."/>
            <person name="Bonneton F."/>
            <person name="Bopp D."/>
            <person name="Brown S.J."/>
            <person name="Bucher G."/>
            <person name="Butts T."/>
            <person name="Chaumot A."/>
            <person name="Denell R.E."/>
            <person name="Ferrier D.E."/>
            <person name="Friedrich M."/>
            <person name="Gordon C.M."/>
            <person name="Jindra M."/>
            <person name="Klingler M."/>
            <person name="Lan Q."/>
            <person name="Lattorff H.M."/>
            <person name="Laudet V."/>
            <person name="von Levetsow C."/>
            <person name="Liu Z."/>
            <person name="Lutz R."/>
            <person name="Lynch J.A."/>
            <person name="da Fonseca R.N."/>
            <person name="Posnien N."/>
            <person name="Reuter R."/>
            <person name="Roth S."/>
            <person name="Savard J."/>
            <person name="Schinko J.B."/>
            <person name="Schmitt C."/>
            <person name="Schoppmeier M."/>
            <person name="Schroder R."/>
            <person name="Shippy T.D."/>
            <person name="Simonnet F."/>
            <person name="Marques-Souza H."/>
            <person name="Tautz D."/>
            <person name="Tomoyasu Y."/>
            <person name="Trauner J."/>
            <person name="Van der Zee M."/>
            <person name="Vervoort M."/>
            <person name="Wittkopp N."/>
            <person name="Wimmer E.A."/>
            <person name="Yang X."/>
            <person name="Jones A.K."/>
            <person name="Sattelle D.B."/>
            <person name="Ebert P.R."/>
            <person name="Nelson D."/>
            <person name="Scott J.G."/>
            <person name="Beeman R.W."/>
            <person name="Muthukrishnan S."/>
            <person name="Kramer K.J."/>
            <person name="Arakane Y."/>
            <person name="Beeman R.W."/>
            <person name="Zhu Q."/>
            <person name="Hogenkamp D."/>
            <person name="Dixit R."/>
            <person name="Oppert B."/>
            <person name="Jiang H."/>
            <person name="Zou Z."/>
            <person name="Marshall J."/>
            <person name="Elpidina E."/>
            <person name="Vinokurov K."/>
            <person name="Oppert C."/>
            <person name="Zou Z."/>
            <person name="Evans J."/>
            <person name="Lu Z."/>
            <person name="Zhao P."/>
            <person name="Sumathipala N."/>
            <person name="Altincicek B."/>
            <person name="Vilcinskas A."/>
            <person name="Williams M."/>
            <person name="Hultmark D."/>
            <person name="Hetru C."/>
            <person name="Jiang H."/>
            <person name="Grimmelikhuijzen C.J."/>
            <person name="Hauser F."/>
            <person name="Cazzamali G."/>
            <person name="Williamson M."/>
            <person name="Park Y."/>
            <person name="Li B."/>
            <person name="Tanaka Y."/>
            <person name="Predel R."/>
            <person name="Neupert S."/>
            <person name="Schachtner J."/>
            <person name="Verleyen P."/>
            <person name="Raible F."/>
            <person name="Bork P."/>
            <person name="Friedrich M."/>
            <person name="Walden K.K."/>
            <person name="Robertson H.M."/>
            <person name="Angeli S."/>
            <person name="Foret S."/>
            <person name="Bucher G."/>
            <person name="Schuetz S."/>
            <person name="Maleszka R."/>
            <person name="Wimmer E.A."/>
            <person name="Beeman R.W."/>
            <person name="Lorenzen M."/>
            <person name="Tomoyasu Y."/>
            <person name="Miller S.C."/>
            <person name="Grossmann D."/>
            <person name="Bucher G."/>
        </authorList>
    </citation>
    <scope>NUCLEOTIDE SEQUENCE [LARGE SCALE GENOMIC DNA]</scope>
    <source>
        <strain evidence="1 2">Georgia GA2</strain>
    </source>
</reference>
<evidence type="ECO:0000313" key="2">
    <source>
        <dbReference type="Proteomes" id="UP000007266"/>
    </source>
</evidence>
<gene>
    <name evidence="1" type="primary">GLEAN_02923</name>
    <name evidence="1" type="ORF">TcasGA2_TC002923</name>
</gene>
<proteinExistence type="predicted"/>
<dbReference type="EMBL" id="KQ971321">
    <property type="protein sequence ID" value="EFA00107.1"/>
    <property type="molecule type" value="Genomic_DNA"/>
</dbReference>
<protein>
    <submittedName>
        <fullName evidence="1">Uncharacterized protein</fullName>
    </submittedName>
</protein>
<name>D6WHC8_TRICA</name>
<reference evidence="1 2" key="2">
    <citation type="journal article" date="2010" name="Nucleic Acids Res.">
        <title>BeetleBase in 2010: revisions to provide comprehensive genomic information for Tribolium castaneum.</title>
        <authorList>
            <person name="Kim H.S."/>
            <person name="Murphy T."/>
            <person name="Xia J."/>
            <person name="Caragea D."/>
            <person name="Park Y."/>
            <person name="Beeman R.W."/>
            <person name="Lorenzen M.D."/>
            <person name="Butcher S."/>
            <person name="Manak J.R."/>
            <person name="Brown S.J."/>
        </authorList>
    </citation>
    <scope>GENOME REANNOTATION</scope>
    <source>
        <strain evidence="1 2">Georgia GA2</strain>
    </source>
</reference>